<reference evidence="1 2" key="1">
    <citation type="journal article" date="2015" name="Nature">
        <title>rRNA introns, odd ribosomes, and small enigmatic genomes across a large radiation of phyla.</title>
        <authorList>
            <person name="Brown C.T."/>
            <person name="Hug L.A."/>
            <person name="Thomas B.C."/>
            <person name="Sharon I."/>
            <person name="Castelle C.J."/>
            <person name="Singh A."/>
            <person name="Wilkins M.J."/>
            <person name="Williams K.H."/>
            <person name="Banfield J.F."/>
        </authorList>
    </citation>
    <scope>NUCLEOTIDE SEQUENCE [LARGE SCALE GENOMIC DNA]</scope>
</reference>
<evidence type="ECO:0000313" key="1">
    <source>
        <dbReference type="EMBL" id="KKS98925.1"/>
    </source>
</evidence>
<protein>
    <submittedName>
        <fullName evidence="1">Uncharacterized protein</fullName>
    </submittedName>
</protein>
<comment type="caution">
    <text evidence="1">The sequence shown here is derived from an EMBL/GenBank/DDBJ whole genome shotgun (WGS) entry which is preliminary data.</text>
</comment>
<accession>A0A0G1DM15</accession>
<gene>
    <name evidence="1" type="ORF">UV74_C0001G0035</name>
</gene>
<dbReference type="EMBL" id="LCFQ01000001">
    <property type="protein sequence ID" value="KKS98925.1"/>
    <property type="molecule type" value="Genomic_DNA"/>
</dbReference>
<sequence>MIWNDDLELIFQEYLPKYQSELKSFKTSNLKQLILKASKEAKKHYEKLPKIKTCSSRTYIKLWTRDKIAENLASKTIKKVSLSKPSLTHGASVKYYSLIPYEMHYVYRKELFDANPKDREKVWKSFGLSETEIENKFRGLVVEHIDYAIKKRFPSYVEMVLEKDKISHSTYKCFTKNINRAISYCNQHLPKDGNLPNWFYSKFNMPCYVCRLSQFPFNTQDEVLDSTIKERNILKKYKDKIIIKHGNFSRMRYQPEFDSFDIEINNNGNFRHQSLDLIHELGHTINYLNYFKKGIDPREKSAHEREKETFIIEFNLKKSISLSLYYASLDTVLLTLRRALFEIGLYSNPDQNLRKLYADTFNQCFNKAKQTSNPLFFLDDRISLKPLSSLPHAIALTEILNKD</sequence>
<name>A0A0G1DM15_9BACT</name>
<dbReference type="STRING" id="1618578.UV74_C0001G0035"/>
<dbReference type="Proteomes" id="UP000034090">
    <property type="component" value="Unassembled WGS sequence"/>
</dbReference>
<evidence type="ECO:0000313" key="2">
    <source>
        <dbReference type="Proteomes" id="UP000034090"/>
    </source>
</evidence>
<dbReference type="AlphaFoldDB" id="A0A0G1DM15"/>
<proteinExistence type="predicted"/>
<organism evidence="1 2">
    <name type="scientific">Candidatus Woesebacteria bacterium GW2011_GWB1_43_14</name>
    <dbReference type="NCBI Taxonomy" id="1618578"/>
    <lineage>
        <taxon>Bacteria</taxon>
        <taxon>Candidatus Woeseibacteriota</taxon>
    </lineage>
</organism>
<dbReference type="SUPFAM" id="SSF55486">
    <property type="entry name" value="Metalloproteases ('zincins'), catalytic domain"/>
    <property type="match status" value="1"/>
</dbReference>